<protein>
    <submittedName>
        <fullName evidence="3">Uncharacterized protein</fullName>
    </submittedName>
</protein>
<dbReference type="Pfam" id="PF13971">
    <property type="entry name" value="Mei4"/>
    <property type="match status" value="1"/>
</dbReference>
<dbReference type="GO" id="GO:0000800">
    <property type="term" value="C:lateral element"/>
    <property type="evidence" value="ECO:0007669"/>
    <property type="project" value="TreeGrafter"/>
</dbReference>
<dbReference type="GO" id="GO:0042138">
    <property type="term" value="P:meiotic DNA double-strand break formation"/>
    <property type="evidence" value="ECO:0007669"/>
    <property type="project" value="InterPro"/>
</dbReference>
<gene>
    <name evidence="3" type="ORF">JRQ81_006225</name>
</gene>
<evidence type="ECO:0000256" key="2">
    <source>
        <dbReference type="ARBA" id="ARBA00093453"/>
    </source>
</evidence>
<dbReference type="EMBL" id="JAPFRF010000002">
    <property type="protein sequence ID" value="KAJ7341678.1"/>
    <property type="molecule type" value="Genomic_DNA"/>
</dbReference>
<keyword evidence="4" id="KW-1185">Reference proteome</keyword>
<dbReference type="OrthoDB" id="6351423at2759"/>
<evidence type="ECO:0000313" key="4">
    <source>
        <dbReference type="Proteomes" id="UP001142489"/>
    </source>
</evidence>
<proteinExistence type="inferred from homology"/>
<evidence type="ECO:0000256" key="1">
    <source>
        <dbReference type="ARBA" id="ARBA00023254"/>
    </source>
</evidence>
<comment type="similarity">
    <text evidence="2">Belongs to the MEI4L family.</text>
</comment>
<keyword evidence="1" id="KW-0469">Meiosis</keyword>
<name>A0A9Q0Y6V3_9SAUR</name>
<evidence type="ECO:0000313" key="3">
    <source>
        <dbReference type="EMBL" id="KAJ7341678.1"/>
    </source>
</evidence>
<dbReference type="PANTHER" id="PTHR28575">
    <property type="entry name" value="MEIOSIS-SPECIFIC PROTEIN MEI4"/>
    <property type="match status" value="1"/>
</dbReference>
<dbReference type="GO" id="GO:0007129">
    <property type="term" value="P:homologous chromosome pairing at meiosis"/>
    <property type="evidence" value="ECO:0007669"/>
    <property type="project" value="TreeGrafter"/>
</dbReference>
<comment type="caution">
    <text evidence="3">The sequence shown here is derived from an EMBL/GenBank/DDBJ whole genome shotgun (WGS) entry which is preliminary data.</text>
</comment>
<dbReference type="AlphaFoldDB" id="A0A9Q0Y6V3"/>
<reference evidence="3" key="1">
    <citation type="journal article" date="2023" name="DNA Res.">
        <title>Chromosome-level genome assembly of Phrynocephalus forsythii using third-generation DNA sequencing and Hi-C analysis.</title>
        <authorList>
            <person name="Qi Y."/>
            <person name="Zhao W."/>
            <person name="Zhao Y."/>
            <person name="Niu C."/>
            <person name="Cao S."/>
            <person name="Zhang Y."/>
        </authorList>
    </citation>
    <scope>NUCLEOTIDE SEQUENCE</scope>
    <source>
        <tissue evidence="3">Muscle</tissue>
    </source>
</reference>
<dbReference type="PANTHER" id="PTHR28575:SF1">
    <property type="entry name" value="MEIOSIS-SPECIFIC PROTEIN MEI4"/>
    <property type="match status" value="1"/>
</dbReference>
<sequence length="89" mass="10354">MQTKYNIQYENIFFLCRVLEQLLETGMSQAMAASSDYKEEEKKKILQSLNQAVLHLSEEFPLFCIYLWRLGTLLNAAQIEAVEKNYSAL</sequence>
<accession>A0A9Q0Y6V3</accession>
<dbReference type="GO" id="GO:0006310">
    <property type="term" value="P:DNA recombination"/>
    <property type="evidence" value="ECO:0007669"/>
    <property type="project" value="InterPro"/>
</dbReference>
<dbReference type="GO" id="GO:0007283">
    <property type="term" value="P:spermatogenesis"/>
    <property type="evidence" value="ECO:0007669"/>
    <property type="project" value="TreeGrafter"/>
</dbReference>
<organism evidence="3 4">
    <name type="scientific">Phrynocephalus forsythii</name>
    <dbReference type="NCBI Taxonomy" id="171643"/>
    <lineage>
        <taxon>Eukaryota</taxon>
        <taxon>Metazoa</taxon>
        <taxon>Chordata</taxon>
        <taxon>Craniata</taxon>
        <taxon>Vertebrata</taxon>
        <taxon>Euteleostomi</taxon>
        <taxon>Lepidosauria</taxon>
        <taxon>Squamata</taxon>
        <taxon>Bifurcata</taxon>
        <taxon>Unidentata</taxon>
        <taxon>Episquamata</taxon>
        <taxon>Toxicofera</taxon>
        <taxon>Iguania</taxon>
        <taxon>Acrodonta</taxon>
        <taxon>Agamidae</taxon>
        <taxon>Agaminae</taxon>
        <taxon>Phrynocephalus</taxon>
    </lineage>
</organism>
<dbReference type="InterPro" id="IPR025888">
    <property type="entry name" value="MEI4"/>
</dbReference>
<dbReference type="Proteomes" id="UP001142489">
    <property type="component" value="Unassembled WGS sequence"/>
</dbReference>
<dbReference type="GO" id="GO:0048477">
    <property type="term" value="P:oogenesis"/>
    <property type="evidence" value="ECO:0007669"/>
    <property type="project" value="TreeGrafter"/>
</dbReference>